<accession>A0ABP6QH36</accession>
<dbReference type="CDD" id="cd16936">
    <property type="entry name" value="HATPase_RsbW-like"/>
    <property type="match status" value="1"/>
</dbReference>
<keyword evidence="5" id="KW-1185">Reference proteome</keyword>
<proteinExistence type="predicted"/>
<dbReference type="RefSeq" id="WP_344835200.1">
    <property type="nucleotide sequence ID" value="NZ_BAAAUV010000020.1"/>
</dbReference>
<dbReference type="InterPro" id="IPR036890">
    <property type="entry name" value="HATPase_C_sf"/>
</dbReference>
<feature type="region of interest" description="Disordered" evidence="2">
    <location>
        <begin position="85"/>
        <end position="104"/>
    </location>
</feature>
<reference evidence="5" key="1">
    <citation type="journal article" date="2019" name="Int. J. Syst. Evol. Microbiol.">
        <title>The Global Catalogue of Microorganisms (GCM) 10K type strain sequencing project: providing services to taxonomists for standard genome sequencing and annotation.</title>
        <authorList>
            <consortium name="The Broad Institute Genomics Platform"/>
            <consortium name="The Broad Institute Genome Sequencing Center for Infectious Disease"/>
            <person name="Wu L."/>
            <person name="Ma J."/>
        </authorList>
    </citation>
    <scope>NUCLEOTIDE SEQUENCE [LARGE SCALE GENOMIC DNA]</scope>
    <source>
        <strain evidence="5">JCM 9377</strain>
    </source>
</reference>
<keyword evidence="1" id="KW-0808">Transferase</keyword>
<sequence>MRYADETIVVGTMTLPGTERSVRNARLFVRDLLPVEWPVRGDLELVCTELSANAVRHTASGRGGHFSVVLRRSSDRLIVEVVDDGSGGRPVRRTPAGEPGEGGRGLQLVNELALSWGYRTLGFRTSVFAEFELPALLREPVRG</sequence>
<name>A0ABP6QH36_9ACTN</name>
<dbReference type="EMBL" id="BAAAUV010000020">
    <property type="protein sequence ID" value="GAA3230337.1"/>
    <property type="molecule type" value="Genomic_DNA"/>
</dbReference>
<evidence type="ECO:0000313" key="4">
    <source>
        <dbReference type="EMBL" id="GAA3230337.1"/>
    </source>
</evidence>
<dbReference type="Proteomes" id="UP001501237">
    <property type="component" value="Unassembled WGS sequence"/>
</dbReference>
<dbReference type="PANTHER" id="PTHR35526">
    <property type="entry name" value="ANTI-SIGMA-F FACTOR RSBW-RELATED"/>
    <property type="match status" value="1"/>
</dbReference>
<evidence type="ECO:0000259" key="3">
    <source>
        <dbReference type="Pfam" id="PF13581"/>
    </source>
</evidence>
<dbReference type="Pfam" id="PF13581">
    <property type="entry name" value="HATPase_c_2"/>
    <property type="match status" value="1"/>
</dbReference>
<dbReference type="SUPFAM" id="SSF55874">
    <property type="entry name" value="ATPase domain of HSP90 chaperone/DNA topoisomerase II/histidine kinase"/>
    <property type="match status" value="1"/>
</dbReference>
<protein>
    <recommendedName>
        <fullName evidence="3">Histidine kinase/HSP90-like ATPase domain-containing protein</fullName>
    </recommendedName>
</protein>
<organism evidence="4 5">
    <name type="scientific">Actinocorallia longicatena</name>
    <dbReference type="NCBI Taxonomy" id="111803"/>
    <lineage>
        <taxon>Bacteria</taxon>
        <taxon>Bacillati</taxon>
        <taxon>Actinomycetota</taxon>
        <taxon>Actinomycetes</taxon>
        <taxon>Streptosporangiales</taxon>
        <taxon>Thermomonosporaceae</taxon>
        <taxon>Actinocorallia</taxon>
    </lineage>
</organism>
<gene>
    <name evidence="4" type="ORF">GCM10010468_60730</name>
</gene>
<comment type="caution">
    <text evidence="4">The sequence shown here is derived from an EMBL/GenBank/DDBJ whole genome shotgun (WGS) entry which is preliminary data.</text>
</comment>
<dbReference type="Gene3D" id="3.30.565.10">
    <property type="entry name" value="Histidine kinase-like ATPase, C-terminal domain"/>
    <property type="match status" value="1"/>
</dbReference>
<feature type="domain" description="Histidine kinase/HSP90-like ATPase" evidence="3">
    <location>
        <begin position="16"/>
        <end position="118"/>
    </location>
</feature>
<evidence type="ECO:0000256" key="1">
    <source>
        <dbReference type="ARBA" id="ARBA00022527"/>
    </source>
</evidence>
<keyword evidence="1" id="KW-0418">Kinase</keyword>
<dbReference type="InterPro" id="IPR050267">
    <property type="entry name" value="Anti-sigma-factor_SerPK"/>
</dbReference>
<dbReference type="InterPro" id="IPR003594">
    <property type="entry name" value="HATPase_dom"/>
</dbReference>
<evidence type="ECO:0000313" key="5">
    <source>
        <dbReference type="Proteomes" id="UP001501237"/>
    </source>
</evidence>
<evidence type="ECO:0000256" key="2">
    <source>
        <dbReference type="SAM" id="MobiDB-lite"/>
    </source>
</evidence>
<keyword evidence="1" id="KW-0723">Serine/threonine-protein kinase</keyword>
<dbReference type="PANTHER" id="PTHR35526:SF3">
    <property type="entry name" value="ANTI-SIGMA-F FACTOR RSBW"/>
    <property type="match status" value="1"/>
</dbReference>